<dbReference type="Proteomes" id="UP001642487">
    <property type="component" value="Chromosome 3"/>
</dbReference>
<protein>
    <recommendedName>
        <fullName evidence="3">Trichome birefringence-like C-terminal domain-containing protein</fullName>
    </recommendedName>
</protein>
<gene>
    <name evidence="4" type="ORF">CITCOLO1_LOCUS9208</name>
</gene>
<reference evidence="4 5" key="1">
    <citation type="submission" date="2024-03" db="EMBL/GenBank/DDBJ databases">
        <authorList>
            <person name="Gkanogiannis A."/>
            <person name="Becerra Lopez-Lavalle L."/>
        </authorList>
    </citation>
    <scope>NUCLEOTIDE SEQUENCE [LARGE SCALE GENOMIC DNA]</scope>
</reference>
<comment type="similarity">
    <text evidence="1">Belongs to the PC-esterase family. TBL subfamily.</text>
</comment>
<evidence type="ECO:0000313" key="5">
    <source>
        <dbReference type="Proteomes" id="UP001642487"/>
    </source>
</evidence>
<dbReference type="InterPro" id="IPR029962">
    <property type="entry name" value="TBL"/>
</dbReference>
<sequence>MRRKRIMLVGDSIMRNQWESLVCLVQGVVPMSRKIVTYNGPSMAFHALDLETSIEFPWAPLLVELNKGAENKRVLHLDRIEENAKYWTTVDTCFGAVAPASGSIEKDEISSIPPRHHSNVGTSKRWPPLHVPEQFESRREAAPGSSNIAGIAQYEVIRITLLPAGVCLSLDLTSQVSTIILLATG</sequence>
<dbReference type="PANTHER" id="PTHR32285:SF155">
    <property type="entry name" value="PROTEIN TRICHOME BIREFRINGENCE-LIKE 36"/>
    <property type="match status" value="1"/>
</dbReference>
<evidence type="ECO:0000259" key="3">
    <source>
        <dbReference type="Pfam" id="PF13839"/>
    </source>
</evidence>
<accession>A0ABP0YCA7</accession>
<proteinExistence type="inferred from homology"/>
<evidence type="ECO:0000256" key="2">
    <source>
        <dbReference type="SAM" id="MobiDB-lite"/>
    </source>
</evidence>
<dbReference type="InterPro" id="IPR026057">
    <property type="entry name" value="TBL_C"/>
</dbReference>
<dbReference type="EMBL" id="OZ021737">
    <property type="protein sequence ID" value="CAK9317305.1"/>
    <property type="molecule type" value="Genomic_DNA"/>
</dbReference>
<evidence type="ECO:0000256" key="1">
    <source>
        <dbReference type="ARBA" id="ARBA00007727"/>
    </source>
</evidence>
<dbReference type="Pfam" id="PF13839">
    <property type="entry name" value="PC-Esterase"/>
    <property type="match status" value="1"/>
</dbReference>
<name>A0ABP0YCA7_9ROSI</name>
<dbReference type="PANTHER" id="PTHR32285">
    <property type="entry name" value="PROTEIN TRICHOME BIREFRINGENCE-LIKE 9-RELATED"/>
    <property type="match status" value="1"/>
</dbReference>
<feature type="domain" description="Trichome birefringence-like C-terminal" evidence="3">
    <location>
        <begin position="1"/>
        <end position="92"/>
    </location>
</feature>
<evidence type="ECO:0000313" key="4">
    <source>
        <dbReference type="EMBL" id="CAK9317305.1"/>
    </source>
</evidence>
<feature type="region of interest" description="Disordered" evidence="2">
    <location>
        <begin position="107"/>
        <end position="128"/>
    </location>
</feature>
<organism evidence="4 5">
    <name type="scientific">Citrullus colocynthis</name>
    <name type="common">colocynth</name>
    <dbReference type="NCBI Taxonomy" id="252529"/>
    <lineage>
        <taxon>Eukaryota</taxon>
        <taxon>Viridiplantae</taxon>
        <taxon>Streptophyta</taxon>
        <taxon>Embryophyta</taxon>
        <taxon>Tracheophyta</taxon>
        <taxon>Spermatophyta</taxon>
        <taxon>Magnoliopsida</taxon>
        <taxon>eudicotyledons</taxon>
        <taxon>Gunneridae</taxon>
        <taxon>Pentapetalae</taxon>
        <taxon>rosids</taxon>
        <taxon>fabids</taxon>
        <taxon>Cucurbitales</taxon>
        <taxon>Cucurbitaceae</taxon>
        <taxon>Benincaseae</taxon>
        <taxon>Citrullus</taxon>
    </lineage>
</organism>
<keyword evidence="5" id="KW-1185">Reference proteome</keyword>